<dbReference type="RefSeq" id="WP_188489179.1">
    <property type="nucleotide sequence ID" value="NZ_BMCS01000001.1"/>
</dbReference>
<reference evidence="2" key="1">
    <citation type="journal article" date="2019" name="Int. J. Syst. Evol. Microbiol.">
        <title>The Global Catalogue of Microorganisms (GCM) 10K type strain sequencing project: providing services to taxonomists for standard genome sequencing and annotation.</title>
        <authorList>
            <consortium name="The Broad Institute Genomics Platform"/>
            <consortium name="The Broad Institute Genome Sequencing Center for Infectious Disease"/>
            <person name="Wu L."/>
            <person name="Ma J."/>
        </authorList>
    </citation>
    <scope>NUCLEOTIDE SEQUENCE [LARGE SCALE GENOMIC DNA]</scope>
    <source>
        <strain evidence="2">CCM 7855</strain>
    </source>
</reference>
<dbReference type="PANTHER" id="PTHR47260:SF1">
    <property type="entry name" value="UPF0644 PROTEIN PB2B4.06"/>
    <property type="match status" value="1"/>
</dbReference>
<dbReference type="Gene3D" id="3.10.129.10">
    <property type="entry name" value="Hotdog Thioesterase"/>
    <property type="match status" value="1"/>
</dbReference>
<protein>
    <submittedName>
        <fullName evidence="1">Thioesterase</fullName>
    </submittedName>
</protein>
<accession>A0ABQ1UQP9</accession>
<keyword evidence="2" id="KW-1185">Reference proteome</keyword>
<dbReference type="SUPFAM" id="SSF54637">
    <property type="entry name" value="Thioesterase/thiol ester dehydrase-isomerase"/>
    <property type="match status" value="1"/>
</dbReference>
<organism evidence="1 2">
    <name type="scientific">Williamsia phyllosphaerae</name>
    <dbReference type="NCBI Taxonomy" id="885042"/>
    <lineage>
        <taxon>Bacteria</taxon>
        <taxon>Bacillati</taxon>
        <taxon>Actinomycetota</taxon>
        <taxon>Actinomycetes</taxon>
        <taxon>Mycobacteriales</taxon>
        <taxon>Nocardiaceae</taxon>
        <taxon>Williamsia</taxon>
    </lineage>
</organism>
<proteinExistence type="predicted"/>
<dbReference type="PANTHER" id="PTHR47260">
    <property type="entry name" value="UPF0644 PROTEIN PB2B4.06"/>
    <property type="match status" value="1"/>
</dbReference>
<evidence type="ECO:0000313" key="1">
    <source>
        <dbReference type="EMBL" id="GGF23888.1"/>
    </source>
</evidence>
<dbReference type="CDD" id="cd03443">
    <property type="entry name" value="PaaI_thioesterase"/>
    <property type="match status" value="1"/>
</dbReference>
<gene>
    <name evidence="1" type="ORF">GCM10007298_19760</name>
</gene>
<evidence type="ECO:0000313" key="2">
    <source>
        <dbReference type="Proteomes" id="UP000632454"/>
    </source>
</evidence>
<sequence>MRQFVFEDITSEEVARRTGLYTPLTNSVRELLDATIRTEVDPDTIRAAGELIDRATAMLRSTQSDGPHGVRYTADGTGMPWGNPAIGIRNAIAPPMVVTHEGDHRRVADVVLGAAYEGPPGLVHGGICALLLDHILGEAASAMTGTLTLRYQRATPLGAVHLEADVVATAGRKLTVRGSMSDSDGITVTAEGIFIVPRRVAPTGPDDREGPR</sequence>
<dbReference type="InterPro" id="IPR029069">
    <property type="entry name" value="HotDog_dom_sf"/>
</dbReference>
<name>A0ABQ1UQP9_9NOCA</name>
<dbReference type="EMBL" id="BMCS01000001">
    <property type="protein sequence ID" value="GGF23888.1"/>
    <property type="molecule type" value="Genomic_DNA"/>
</dbReference>
<dbReference type="Proteomes" id="UP000632454">
    <property type="component" value="Unassembled WGS sequence"/>
</dbReference>
<dbReference type="InterPro" id="IPR052061">
    <property type="entry name" value="PTE-AB_protein"/>
</dbReference>
<comment type="caution">
    <text evidence="1">The sequence shown here is derived from an EMBL/GenBank/DDBJ whole genome shotgun (WGS) entry which is preliminary data.</text>
</comment>